<dbReference type="PANTHER" id="PTHR11647:SF1">
    <property type="entry name" value="COLLAPSIN RESPONSE MEDIATOR PROTEIN"/>
    <property type="match status" value="1"/>
</dbReference>
<dbReference type="InterPro" id="IPR006680">
    <property type="entry name" value="Amidohydro-rel"/>
</dbReference>
<dbReference type="SUPFAM" id="SSF51556">
    <property type="entry name" value="Metallo-dependent hydrolases"/>
    <property type="match status" value="1"/>
</dbReference>
<dbReference type="OrthoDB" id="9765462at2"/>
<comment type="similarity">
    <text evidence="2">Belongs to the metallo-dependent hydrolases superfamily. Hydantoinase/dihydropyrimidinase family.</text>
</comment>
<dbReference type="Gene3D" id="2.30.40.10">
    <property type="entry name" value="Urease, subunit C, domain 1"/>
    <property type="match status" value="1"/>
</dbReference>
<sequence>MFDLGIVNGRIYIDGRWYEGNLYIKDNKISTISNEVLEAKEEYDAKGRDILPGFIDPHVHFQLTVGTRTSADDFYKGSRAAAFGGITTYIDFLDPVKNNTSLKKAFNLRRTLAADSVIDYAFHATIADLDEKPISFINEVKALGIPTIKLFTTYSSSDRRTKDRTIDRLLSHTKETRTLLLAHSENDGLILEGGKIPVIQHERSRPAIAEISEVIKLAEMTKYRDGRMYIVHTNCGTTVERLKENYRSILNRDFILESCPHYFVFSSSKYLQRDGYLYTMTPPLRSDREVKKLNDQIDNIFTIGTDHCPFNSTEKNREFIDEMPMGIGGVEYSFPLMYAKFGEKVIDKFTKNPAIVHGLYPKKGTLLPGSDADIVIFDHNEQYIIKENHSNVDYNLYKDMEITGKVCSTISKGKFVVKDGVFIGGKGEYLSRELKY</sequence>
<dbReference type="Pfam" id="PF01979">
    <property type="entry name" value="Amidohydro_1"/>
    <property type="match status" value="1"/>
</dbReference>
<dbReference type="SUPFAM" id="SSF51338">
    <property type="entry name" value="Composite domain of metallo-dependent hydrolases"/>
    <property type="match status" value="1"/>
</dbReference>
<dbReference type="RefSeq" id="WP_125000380.1">
    <property type="nucleotide sequence ID" value="NZ_BHYK01000008.1"/>
</dbReference>
<feature type="domain" description="Amidohydrolase-related" evidence="3">
    <location>
        <begin position="50"/>
        <end position="416"/>
    </location>
</feature>
<evidence type="ECO:0000256" key="2">
    <source>
        <dbReference type="ARBA" id="ARBA00008829"/>
    </source>
</evidence>
<dbReference type="GO" id="GO:0005829">
    <property type="term" value="C:cytosol"/>
    <property type="evidence" value="ECO:0007669"/>
    <property type="project" value="TreeGrafter"/>
</dbReference>
<name>A0A401UKX4_9CLOT</name>
<dbReference type="AlphaFoldDB" id="A0A401UKX4"/>
<evidence type="ECO:0000259" key="3">
    <source>
        <dbReference type="Pfam" id="PF01979"/>
    </source>
</evidence>
<dbReference type="InterPro" id="IPR011059">
    <property type="entry name" value="Metal-dep_hydrolase_composite"/>
</dbReference>
<evidence type="ECO:0000313" key="5">
    <source>
        <dbReference type="Proteomes" id="UP000287872"/>
    </source>
</evidence>
<reference evidence="4 5" key="1">
    <citation type="submission" date="2018-11" db="EMBL/GenBank/DDBJ databases">
        <title>Genome sequencing and assembly of Clostridium tagluense strain A121.</title>
        <authorList>
            <person name="Murakami T."/>
            <person name="Segawa T."/>
            <person name="Shcherbakova V.A."/>
            <person name="Mori H."/>
            <person name="Yoshimura Y."/>
        </authorList>
    </citation>
    <scope>NUCLEOTIDE SEQUENCE [LARGE SCALE GENOMIC DNA]</scope>
    <source>
        <strain evidence="4 5">A121</strain>
    </source>
</reference>
<accession>A0A401UKX4</accession>
<gene>
    <name evidence="4" type="ORF">Ctaglu_18240</name>
</gene>
<comment type="caution">
    <text evidence="4">The sequence shown here is derived from an EMBL/GenBank/DDBJ whole genome shotgun (WGS) entry which is preliminary data.</text>
</comment>
<dbReference type="InterPro" id="IPR050378">
    <property type="entry name" value="Metallo-dep_Hydrolases_sf"/>
</dbReference>
<dbReference type="Proteomes" id="UP000287872">
    <property type="component" value="Unassembled WGS sequence"/>
</dbReference>
<evidence type="ECO:0000313" key="4">
    <source>
        <dbReference type="EMBL" id="GCD10201.1"/>
    </source>
</evidence>
<dbReference type="InterPro" id="IPR032466">
    <property type="entry name" value="Metal_Hydrolase"/>
</dbReference>
<organism evidence="4 5">
    <name type="scientific">Clostridium tagluense</name>
    <dbReference type="NCBI Taxonomy" id="360422"/>
    <lineage>
        <taxon>Bacteria</taxon>
        <taxon>Bacillati</taxon>
        <taxon>Bacillota</taxon>
        <taxon>Clostridia</taxon>
        <taxon>Eubacteriales</taxon>
        <taxon>Clostridiaceae</taxon>
        <taxon>Clostridium</taxon>
    </lineage>
</organism>
<dbReference type="GO" id="GO:0016812">
    <property type="term" value="F:hydrolase activity, acting on carbon-nitrogen (but not peptide) bonds, in cyclic amides"/>
    <property type="evidence" value="ECO:0007669"/>
    <property type="project" value="TreeGrafter"/>
</dbReference>
<keyword evidence="5" id="KW-1185">Reference proteome</keyword>
<dbReference type="PANTHER" id="PTHR11647">
    <property type="entry name" value="HYDRANTOINASE/DIHYDROPYRIMIDINASE FAMILY MEMBER"/>
    <property type="match status" value="1"/>
</dbReference>
<dbReference type="FunFam" id="3.20.20.140:FF:000174">
    <property type="entry name" value="Dihydropyrimidinase-related protein 2"/>
    <property type="match status" value="1"/>
</dbReference>
<dbReference type="EMBL" id="BHYK01000008">
    <property type="protein sequence ID" value="GCD10201.1"/>
    <property type="molecule type" value="Genomic_DNA"/>
</dbReference>
<protein>
    <submittedName>
        <fullName evidence="4">Dihydropyrimidinase</fullName>
    </submittedName>
</protein>
<evidence type="ECO:0000256" key="1">
    <source>
        <dbReference type="ARBA" id="ARBA00001947"/>
    </source>
</evidence>
<comment type="cofactor">
    <cofactor evidence="1">
        <name>Zn(2+)</name>
        <dbReference type="ChEBI" id="CHEBI:29105"/>
    </cofactor>
</comment>
<proteinExistence type="inferred from homology"/>
<dbReference type="Gene3D" id="3.20.20.140">
    <property type="entry name" value="Metal-dependent hydrolases"/>
    <property type="match status" value="1"/>
</dbReference>